<keyword evidence="3" id="KW-0633">Potassium transport</keyword>
<dbReference type="GO" id="GO:0034702">
    <property type="term" value="C:monoatomic ion channel complex"/>
    <property type="evidence" value="ECO:0007669"/>
    <property type="project" value="UniProtKB-KW"/>
</dbReference>
<feature type="transmembrane region" description="Helical" evidence="13">
    <location>
        <begin position="342"/>
        <end position="368"/>
    </location>
</feature>
<protein>
    <recommendedName>
        <fullName evidence="14">Ion transport domain-containing protein</fullName>
    </recommendedName>
</protein>
<feature type="region of interest" description="Disordered" evidence="12">
    <location>
        <begin position="652"/>
        <end position="676"/>
    </location>
</feature>
<evidence type="ECO:0000256" key="5">
    <source>
        <dbReference type="ARBA" id="ARBA00022826"/>
    </source>
</evidence>
<keyword evidence="4 13" id="KW-0812">Transmembrane</keyword>
<accession>A0A7S1X7E8</accession>
<dbReference type="GO" id="GO:0005886">
    <property type="term" value="C:plasma membrane"/>
    <property type="evidence" value="ECO:0007669"/>
    <property type="project" value="TreeGrafter"/>
</dbReference>
<dbReference type="InterPro" id="IPR003938">
    <property type="entry name" value="K_chnl_volt-dep_EAG/ELK/ERG"/>
</dbReference>
<name>A0A7S1X7E8_9CHLO</name>
<feature type="domain" description="Ion transport" evidence="14">
    <location>
        <begin position="87"/>
        <end position="372"/>
    </location>
</feature>
<evidence type="ECO:0000256" key="4">
    <source>
        <dbReference type="ARBA" id="ARBA00022692"/>
    </source>
</evidence>
<feature type="transmembrane region" description="Helical" evidence="13">
    <location>
        <begin position="229"/>
        <end position="253"/>
    </location>
</feature>
<organism evidence="15">
    <name type="scientific">Tetraselmis chuii</name>
    <dbReference type="NCBI Taxonomy" id="63592"/>
    <lineage>
        <taxon>Eukaryota</taxon>
        <taxon>Viridiplantae</taxon>
        <taxon>Chlorophyta</taxon>
        <taxon>core chlorophytes</taxon>
        <taxon>Chlorodendrophyceae</taxon>
        <taxon>Chlorodendrales</taxon>
        <taxon>Chlorodendraceae</taxon>
        <taxon>Tetraselmis</taxon>
    </lineage>
</organism>
<keyword evidence="6" id="KW-0851">Voltage-gated channel</keyword>
<dbReference type="PRINTS" id="PR01463">
    <property type="entry name" value="EAGCHANLFMLY"/>
</dbReference>
<evidence type="ECO:0000256" key="6">
    <source>
        <dbReference type="ARBA" id="ARBA00022882"/>
    </source>
</evidence>
<evidence type="ECO:0000256" key="13">
    <source>
        <dbReference type="SAM" id="Phobius"/>
    </source>
</evidence>
<dbReference type="PANTHER" id="PTHR10217:SF435">
    <property type="entry name" value="POTASSIUM VOLTAGE-GATED CHANNEL PROTEIN EAG"/>
    <property type="match status" value="1"/>
</dbReference>
<dbReference type="Pfam" id="PF00520">
    <property type="entry name" value="Ion_trans"/>
    <property type="match status" value="1"/>
</dbReference>
<dbReference type="Gene3D" id="2.60.120.10">
    <property type="entry name" value="Jelly Rolls"/>
    <property type="match status" value="1"/>
</dbReference>
<keyword evidence="8 13" id="KW-1133">Transmembrane helix</keyword>
<proteinExistence type="predicted"/>
<keyword evidence="7" id="KW-0630">Potassium</keyword>
<evidence type="ECO:0000256" key="2">
    <source>
        <dbReference type="ARBA" id="ARBA00022448"/>
    </source>
</evidence>
<dbReference type="InterPro" id="IPR000595">
    <property type="entry name" value="cNMP-bd_dom"/>
</dbReference>
<evidence type="ECO:0000259" key="14">
    <source>
        <dbReference type="Pfam" id="PF00520"/>
    </source>
</evidence>
<keyword evidence="10 13" id="KW-0472">Membrane</keyword>
<feature type="transmembrane region" description="Helical" evidence="13">
    <location>
        <begin position="161"/>
        <end position="183"/>
    </location>
</feature>
<dbReference type="InterPro" id="IPR050818">
    <property type="entry name" value="KCNH_animal-type"/>
</dbReference>
<dbReference type="Gene3D" id="1.10.287.630">
    <property type="entry name" value="Helix hairpin bin"/>
    <property type="match status" value="1"/>
</dbReference>
<feature type="transmembrane region" description="Helical" evidence="13">
    <location>
        <begin position="311"/>
        <end position="330"/>
    </location>
</feature>
<sequence length="727" mass="83919">MGNATATLRGPNSSERKIKFFNSPTGSETEGKPRAGQPRTIGTSWHSIRWEYNKDASKKDDEEEDGDQPCFRMRPIPVFHDQKLFVSCWDVMMLLGITYTTLMVPYHATFGEMRAWDGWLVCHVLLDVIFFLDMLLQFNISYYSIKRQVTVLSRKNIIMHYLRGMFAVDLISIVPLDFIIWAFHNGFAEDGNVVVRVSSLLRLLRLTRIQRIVQRVEASVPINYGLWTVLNFLLMTVVLSHWVACLWGMLGVLQLETSATSPSWMLVQGEEYGLLWDADEHKFVRAGQDMVHNIRDDLDPYTDMVDVHPRFFMYTLSLYFTTYSLASVGYGDLVPVTDLERYFSCCVMILGSYFLGYIVASITSVVATRNADSSDYYRLMDQLGRFMDEHDLDRELRVKLRNYFHYRRQTRGMQSWQNIINQMSPSLRKEVFAHTSCQLIQDIELFKDCDDGSGGFIMDLGTCLETNTYTPKESIVAIDDKALAMYIVRRGVVASEGAIYMRHGVFGMDMLEGLIRDEVFHRNYMAIALTYSDVLLINRSSLQKIWGIYPTSQQKLRSRILRRIMRQEIKAYTAAMTRIISGSRPYWSRLRGDQGGREKHYYNKLLTIIPSHDSFGNYLQMVKAATKIQRAFRRYCKIKRIDSMWKTPVQELQKMRSIKPKPRSASDRSMRSAMEGASSSSIMSCGPWVDMLRELESVKQEVGGLRDDRKRAVAGKMGARRSTVLHF</sequence>
<evidence type="ECO:0000256" key="7">
    <source>
        <dbReference type="ARBA" id="ARBA00022958"/>
    </source>
</evidence>
<dbReference type="EMBL" id="HBGG01032148">
    <property type="protein sequence ID" value="CAD9214551.1"/>
    <property type="molecule type" value="Transcribed_RNA"/>
</dbReference>
<dbReference type="GO" id="GO:0042391">
    <property type="term" value="P:regulation of membrane potential"/>
    <property type="evidence" value="ECO:0007669"/>
    <property type="project" value="TreeGrafter"/>
</dbReference>
<evidence type="ECO:0000313" key="15">
    <source>
        <dbReference type="EMBL" id="CAD9214551.1"/>
    </source>
</evidence>
<evidence type="ECO:0000256" key="9">
    <source>
        <dbReference type="ARBA" id="ARBA00023065"/>
    </source>
</evidence>
<dbReference type="InterPro" id="IPR005821">
    <property type="entry name" value="Ion_trans_dom"/>
</dbReference>
<dbReference type="PANTHER" id="PTHR10217">
    <property type="entry name" value="VOLTAGE AND LIGAND GATED POTASSIUM CHANNEL"/>
    <property type="match status" value="1"/>
</dbReference>
<keyword evidence="2" id="KW-0813">Transport</keyword>
<dbReference type="InterPro" id="IPR014710">
    <property type="entry name" value="RmlC-like_jellyroll"/>
</dbReference>
<feature type="transmembrane region" description="Helical" evidence="13">
    <location>
        <begin position="84"/>
        <end position="106"/>
    </location>
</feature>
<dbReference type="AlphaFoldDB" id="A0A7S1X7E8"/>
<dbReference type="SUPFAM" id="SSF81324">
    <property type="entry name" value="Voltage-gated potassium channels"/>
    <property type="match status" value="1"/>
</dbReference>
<evidence type="ECO:0000256" key="3">
    <source>
        <dbReference type="ARBA" id="ARBA00022538"/>
    </source>
</evidence>
<dbReference type="SUPFAM" id="SSF51206">
    <property type="entry name" value="cAMP-binding domain-like"/>
    <property type="match status" value="1"/>
</dbReference>
<reference evidence="15" key="1">
    <citation type="submission" date="2021-01" db="EMBL/GenBank/DDBJ databases">
        <authorList>
            <person name="Corre E."/>
            <person name="Pelletier E."/>
            <person name="Niang G."/>
            <person name="Scheremetjew M."/>
            <person name="Finn R."/>
            <person name="Kale V."/>
            <person name="Holt S."/>
            <person name="Cochrane G."/>
            <person name="Meng A."/>
            <person name="Brown T."/>
            <person name="Cohen L."/>
        </authorList>
    </citation>
    <scope>NUCLEOTIDE SEQUENCE</scope>
    <source>
        <strain evidence="15">PLY429</strain>
    </source>
</reference>
<dbReference type="Gene3D" id="1.10.287.70">
    <property type="match status" value="1"/>
</dbReference>
<keyword evidence="9" id="KW-0406">Ion transport</keyword>
<feature type="compositionally biased region" description="Polar residues" evidence="12">
    <location>
        <begin position="1"/>
        <end position="13"/>
    </location>
</feature>
<dbReference type="CDD" id="cd00038">
    <property type="entry name" value="CAP_ED"/>
    <property type="match status" value="1"/>
</dbReference>
<comment type="subcellular location">
    <subcellularLocation>
        <location evidence="1">Membrane</location>
        <topology evidence="1">Multi-pass membrane protein</topology>
    </subcellularLocation>
</comment>
<keyword evidence="5" id="KW-0631">Potassium channel</keyword>
<dbReference type="GO" id="GO:0005249">
    <property type="term" value="F:voltage-gated potassium channel activity"/>
    <property type="evidence" value="ECO:0007669"/>
    <property type="project" value="InterPro"/>
</dbReference>
<feature type="region of interest" description="Disordered" evidence="12">
    <location>
        <begin position="1"/>
        <end position="46"/>
    </location>
</feature>
<keyword evidence="11" id="KW-0407">Ion channel</keyword>
<evidence type="ECO:0000256" key="8">
    <source>
        <dbReference type="ARBA" id="ARBA00022989"/>
    </source>
</evidence>
<feature type="transmembrane region" description="Helical" evidence="13">
    <location>
        <begin position="118"/>
        <end position="140"/>
    </location>
</feature>
<evidence type="ECO:0000256" key="10">
    <source>
        <dbReference type="ARBA" id="ARBA00023136"/>
    </source>
</evidence>
<gene>
    <name evidence="15" type="ORF">TCHU04912_LOCUS16791</name>
</gene>
<dbReference type="InterPro" id="IPR018490">
    <property type="entry name" value="cNMP-bd_dom_sf"/>
</dbReference>
<evidence type="ECO:0000256" key="12">
    <source>
        <dbReference type="SAM" id="MobiDB-lite"/>
    </source>
</evidence>
<evidence type="ECO:0000256" key="11">
    <source>
        <dbReference type="ARBA" id="ARBA00023303"/>
    </source>
</evidence>
<evidence type="ECO:0000256" key="1">
    <source>
        <dbReference type="ARBA" id="ARBA00004141"/>
    </source>
</evidence>